<organism evidence="3 4">
    <name type="scientific">Citrus clementina</name>
    <name type="common">Clementine</name>
    <name type="synonym">Citrus deliciosa x Citrus sinensis</name>
    <dbReference type="NCBI Taxonomy" id="85681"/>
    <lineage>
        <taxon>Eukaryota</taxon>
        <taxon>Viridiplantae</taxon>
        <taxon>Streptophyta</taxon>
        <taxon>Embryophyta</taxon>
        <taxon>Tracheophyta</taxon>
        <taxon>Spermatophyta</taxon>
        <taxon>Magnoliopsida</taxon>
        <taxon>eudicotyledons</taxon>
        <taxon>Gunneridae</taxon>
        <taxon>Pentapetalae</taxon>
        <taxon>rosids</taxon>
        <taxon>malvids</taxon>
        <taxon>Sapindales</taxon>
        <taxon>Rutaceae</taxon>
        <taxon>Aurantioideae</taxon>
        <taxon>Citrus</taxon>
    </lineage>
</organism>
<dbReference type="InParanoid" id="V4SJK7"/>
<dbReference type="GO" id="GO:0006623">
    <property type="term" value="P:protein targeting to vacuole"/>
    <property type="evidence" value="ECO:0007669"/>
    <property type="project" value="TreeGrafter"/>
</dbReference>
<dbReference type="PANTHER" id="PTHR16166:SF130">
    <property type="entry name" value="PROTEIN SORTING-ASSOCIATED PROTEIN, PUTATIVE (DUF1162)-RELATED"/>
    <property type="match status" value="1"/>
</dbReference>
<evidence type="ECO:0000256" key="1">
    <source>
        <dbReference type="SAM" id="MobiDB-lite"/>
    </source>
</evidence>
<dbReference type="Proteomes" id="UP000030687">
    <property type="component" value="Unassembled WGS sequence"/>
</dbReference>
<proteinExistence type="predicted"/>
<evidence type="ECO:0000313" key="4">
    <source>
        <dbReference type="Proteomes" id="UP000030687"/>
    </source>
</evidence>
<dbReference type="PANTHER" id="PTHR16166">
    <property type="entry name" value="VACUOLAR PROTEIN SORTING-ASSOCIATED PROTEIN VPS13"/>
    <property type="match status" value="1"/>
</dbReference>
<dbReference type="STRING" id="85681.V4SJK7"/>
<dbReference type="InterPro" id="IPR009543">
    <property type="entry name" value="VPS13_VAB"/>
</dbReference>
<dbReference type="Gramene" id="ESR39035">
    <property type="protein sequence ID" value="ESR39035"/>
    <property type="gene ID" value="CICLE_v10024678mg"/>
</dbReference>
<dbReference type="FunCoup" id="V4SJK7">
    <property type="interactions" value="844"/>
</dbReference>
<dbReference type="InterPro" id="IPR026847">
    <property type="entry name" value="VPS13"/>
</dbReference>
<protein>
    <recommendedName>
        <fullName evidence="2">Vacuolar protein sorting-associated protein 13 VPS13 adaptor binding domain-containing protein</fullName>
    </recommendedName>
</protein>
<evidence type="ECO:0000259" key="2">
    <source>
        <dbReference type="Pfam" id="PF25036"/>
    </source>
</evidence>
<dbReference type="GO" id="GO:0045053">
    <property type="term" value="P:protein retention in Golgi apparatus"/>
    <property type="evidence" value="ECO:0007669"/>
    <property type="project" value="TreeGrafter"/>
</dbReference>
<keyword evidence="4" id="KW-1185">Reference proteome</keyword>
<accession>V4SJK7</accession>
<feature type="domain" description="Vacuolar protein sorting-associated protein 13 VPS13 adaptor binding" evidence="2">
    <location>
        <begin position="2336"/>
        <end position="2507"/>
    </location>
</feature>
<gene>
    <name evidence="3" type="ORF">CICLE_v10024678mg</name>
</gene>
<dbReference type="Pfam" id="PF25036">
    <property type="entry name" value="VPS13_VAB"/>
    <property type="match status" value="1"/>
</dbReference>
<reference evidence="3 4" key="1">
    <citation type="submission" date="2013-10" db="EMBL/GenBank/DDBJ databases">
        <authorList>
            <consortium name="International Citrus Genome Consortium"/>
            <person name="Jenkins J."/>
            <person name="Schmutz J."/>
            <person name="Prochnik S."/>
            <person name="Rokhsar D."/>
            <person name="Gmitter F."/>
            <person name="Ollitrault P."/>
            <person name="Machado M."/>
            <person name="Talon M."/>
            <person name="Wincker P."/>
            <person name="Jaillon O."/>
            <person name="Morgante M."/>
        </authorList>
    </citation>
    <scope>NUCLEOTIDE SEQUENCE</scope>
    <source>
        <strain evidence="4">cv. Clemenules</strain>
    </source>
</reference>
<feature type="region of interest" description="Disordered" evidence="1">
    <location>
        <begin position="1104"/>
        <end position="1126"/>
    </location>
</feature>
<dbReference type="eggNOG" id="KOG1809">
    <property type="taxonomic scope" value="Eukaryota"/>
</dbReference>
<feature type="compositionally biased region" description="Polar residues" evidence="1">
    <location>
        <begin position="1108"/>
        <end position="1126"/>
    </location>
</feature>
<dbReference type="OMA" id="TLVCHFQ"/>
<sequence>MFFTKLIHRKLSSLLQPWLRDEPELELKLGFINSIAIVKNLRFNNLALNRILDQESSSVYVKELNIEHLSLRFSNWSSTAFSLEVRGVDVTLSAREIKERGLQKDKKTSRSASENVKKNISAIDPEGGAVHDVLERILNTTPSRSRIATAIVNLILNHCYLQMVGINLQLHLPISSDSFAYISELKELNAESLYFHQGCLLRGLVGLVFRPLKKSSFVISGSGFEIGYKRNDHINHVCSSNELLACAKLDELQLVYFDIHSLELNILFSPVDLAIFAVLAELSPKGSKHVRNGRLLWKLVSRRIGHVISAPSLSLHNLVTHVSLWLRYVNAYAHLLFLLGYSADHLLKRYALKISQDETFLASVKNNWEVITDIEIELPAEAIAQARRIARYRAAVNVQRDEDSDKKFSVSSHLKIFSKILPLLACVWKAMYRIFHLIAQLLFLFRLSTKDPESSVNVRQGIVSEYSYPQRCFCLNLEKLFITFYPEHSAEPVNQRLESQTGISYSDFLSFCLSVDALILMYTEDISEKSFLFSCGQLKVTSSSYIRAPLRRSSSMDSTASVKGHRRKGRVTNAKIVLWGEPAELFTLSETNKSSPTDHAEGAFDPVLEDFLGEMWFNWKRFCMKFDESEIEYSENPWLLCETKSFLTYPDLKNPDSGFWKCNLTVGKLNLALEYSSLLSMALLLRQIQHVATWTKGNAMPRAPSGSTPTIADQPEISCNDKFESCAGGIKMALCRMLPEKHIQIGVLIAGPHIQMSLRKIAFQNRRAEKNHLVGQDDFHLEFDVHNIKFVALPTSKSDSTSFVRIPGSDDAKLECIRLQKPQIIAKSDDEKYASQGWISICAYLRIDGLNTYLVDVVRNQRSLIFALKPISFHFSSSREYVHSLTTTVNAFAAALCGMAGGFTIISFIDEMHALFQVVAGLFSEVSYACNGFDYVIYVPFQEFIQQDIVSLEHENGESTVKGASFICTSTLFSLSGTFKLEPMDIFCHKYRIREKVSFVKNIDASSGKMFSDVLLDCGVWISVYQTCMDISCEEGKIEVVIDFSGIKSQLIRYEGHLGNVLDHLVFRNLLLQPHNCLHELSLSNCIFTMWFCRRHDALSPHAESDTVGGSHSGSNIPHSVGNSTLTSESEKSTAWSHHFVQKVGFDPNIFIPAPSHWLLLNIAFGEVLMTNCLVKNVLVGSHQFNKLLSSLSVGGEFQSVSCAIQGGLLLLEITALLMFVSCFSSYLNYIASLLSILQSSTEDNVHISGPNSDCIEESAQGRLLASRKDKEQLLEVLTAHVSQLSLILVFYDESGNVRELVLEVDAHMKLGMSNLEKKFMIDFSRLSILSRFLQESMENESQIPHFSPVVSNDLSSHSVAGEGTVTVQYNNQNGSFNGASCSTNPVSQNEFSMNNCSTEGFRLSHQNYILNHLSVFLSAEKLENYWVGIGSISGFDVTISLPELQMIMSTVSSFYGISSKEMSRKTTERHQSIKQESSNGFKAMVPNGAIVAIQDVDQHTYFAVEDGENKYTLAGAIHYSLVGERALFRVKYHKQKRWMSSVLWFSLISLYAKNDLGEPLRLNCHSGSCFVDISSSDDSSCTLWRMLPCDSESYRGDVDWEAQNQLVKDTFYLVNKKNDCAVAFIDGVPEFVKKPGNSFKFKEFNNLAVTRDLVVSDGYSFDASGTNVSRTEHDDEDKTSEKSGGLPCIHIKIDKVALTVVHELLDTKDRLPLFCACVSDTQIAVQSLSTKARVMSTSRALLSYFDAQRNLWRELVQPVEICIYYRSSFQIQGSEALWHRVPLRIYCRIKEFQIFLTELSLDILLFVVGKLDLAGPYLIRSSRILANCCKVENQSGLNLHCHFDEQQSVTVGRKQSASIFLRNSTLVNQAPDSSSVVSIQLSLGSFTTSPIYLSLLESRSLTWRTRIVSAQDSRTFPGPFIVVDISRTSEDGLSIVVSPLIRVHNETEFSMELRFRRVQEQEDDFASILLKPGHTIDDSMAMFDAVSFSGGLKKALMSLSVGNFLFSFRPGSSDGLISSKSSLSAEWSEELTGGKAVRLSGIFDKLSYEVRRALSVQSEKCSFSTAHCVLKAGDIHVASMHFLIQSIGRNVPIIEPDKSSDGFESRSLPIALQEQKEIFLLPTVLVTNLLHLDIHVLLSETDLCTNSGSENIGKQATIPCGSKADFYANPAIMYFIITLPAFRSSCKPLNSSDWVNKLLKHKNDVRYLDIDLDFGAGKYFASLRLSRGQRGILEATIFTSYTLRNETDVSLLFYAPNQKPLSRDEVQKSGFGISPEIGLLLSPKSTGSWFLKSHKLRFRLLDDHSSEALLDLDILSGLTEIKLEIDEGSGVKHVVLNETEERIIVRQCYLEDDRAGMFPINSKERKTLQLHDGVDKKRAFSSFENFIRKHRNDNDKSLIYIQFQLDESELGWSGPLCISSLGRFFLKFRKKSDQVKELGKSIIEFAAVHVAEEGSSLVVHFHKPPNVNLPYRIENCLRGASVTYYQKESSEAEVLGSECSVDYVWDDLTLPHKLVVLINDMHTLREINLDKVRPWKPFFKLKQHRSLASYAAFGKKLGDQRTSFGEFNGMEIVKVGYEVRADGPTRILRICESSDSHKRNTASKFCAKIQLRISYFALHLLEHRKQDMDESDASSYAPIVVGRLGNINLDSVFRDQQKYNQISVQSLNVEHKRLGAPFAAMLRRHQLGYSESNDCVLKIVCILLSNSSNVKQVKYSSIILQPVDLNLDEETLMSIASFWRTSLSDSNTQSRQFYFDHFEILPIKIIANFLPGDSYSSYNSAQETVRSLLHSVVKVPSIKNMVVELNGVLVTHALITVRELLNKCGQHYLWYAMRSIYIAKGSPLLPPAFASIFDDSASSSLDVFFDPSYGLTNLPGLTLGTFKFISKCIDGKGFSGTKRYFGDLGKTLKTAGSNVLFAAVTEISDSVLRGAETSGFDGLVSGFHHGILKLAMEPSLLGSALIGGGPDRNINLDRSPGIDELYIEGYLQAMLDSMYRQEYLRVRVIDNQVFLKNLPPNNALINEIMDRVKGFLESEGLLKGDPSRTSRPSRQLRGENEWKIGPTVLTLCEHLFVSFAIRMLRRRADKLIAGIKLKKKSEADNDKAVVPVQRGEGRDSGKFIWKWGIGKFVLSGIIAYIDGRLCRGIPNPIARRIVGGFLLSFLDKRDNQ</sequence>
<dbReference type="EMBL" id="KI536925">
    <property type="protein sequence ID" value="ESR39035.1"/>
    <property type="molecule type" value="Genomic_DNA"/>
</dbReference>
<evidence type="ECO:0000313" key="3">
    <source>
        <dbReference type="EMBL" id="ESR39035.1"/>
    </source>
</evidence>
<dbReference type="KEGG" id="cic:CICLE_v10024678mg"/>
<name>V4SJK7_CITCL</name>